<keyword evidence="3" id="KW-0813">Transport</keyword>
<organism evidence="11 12">
    <name type="scientific">Liquidambar formosana</name>
    <name type="common">Formosan gum</name>
    <dbReference type="NCBI Taxonomy" id="63359"/>
    <lineage>
        <taxon>Eukaryota</taxon>
        <taxon>Viridiplantae</taxon>
        <taxon>Streptophyta</taxon>
        <taxon>Embryophyta</taxon>
        <taxon>Tracheophyta</taxon>
        <taxon>Spermatophyta</taxon>
        <taxon>Magnoliopsida</taxon>
        <taxon>eudicotyledons</taxon>
        <taxon>Gunneridae</taxon>
        <taxon>Pentapetalae</taxon>
        <taxon>Saxifragales</taxon>
        <taxon>Altingiaceae</taxon>
        <taxon>Liquidambar</taxon>
    </lineage>
</organism>
<name>A0AAP0R4V4_LIQFO</name>
<dbReference type="FunFam" id="1.25.40.470:FF:000002">
    <property type="entry name" value="Coatomer subunit alpha"/>
    <property type="match status" value="1"/>
</dbReference>
<dbReference type="AlphaFoldDB" id="A0AAP0R4V4"/>
<evidence type="ECO:0000313" key="11">
    <source>
        <dbReference type="EMBL" id="KAK9270177.1"/>
    </source>
</evidence>
<evidence type="ECO:0000256" key="10">
    <source>
        <dbReference type="ARBA" id="ARBA00023136"/>
    </source>
</evidence>
<evidence type="ECO:0000256" key="3">
    <source>
        <dbReference type="ARBA" id="ARBA00022448"/>
    </source>
</evidence>
<keyword evidence="6" id="KW-0677">Repeat</keyword>
<gene>
    <name evidence="11" type="ORF">L1049_025753</name>
</gene>
<dbReference type="GO" id="GO:0016192">
    <property type="term" value="P:vesicle-mediated transport"/>
    <property type="evidence" value="ECO:0007669"/>
    <property type="project" value="UniProtKB-KW"/>
</dbReference>
<keyword evidence="9" id="KW-0333">Golgi apparatus</keyword>
<reference evidence="11 12" key="1">
    <citation type="journal article" date="2024" name="Plant J.">
        <title>Genome sequences and population genomics reveal climatic adaptation and genomic divergence between two closely related sweetgum species.</title>
        <authorList>
            <person name="Xu W.Q."/>
            <person name="Ren C.Q."/>
            <person name="Zhang X.Y."/>
            <person name="Comes H.P."/>
            <person name="Liu X.H."/>
            <person name="Li Y.G."/>
            <person name="Kettle C.J."/>
            <person name="Jalonen R."/>
            <person name="Gaisberger H."/>
            <person name="Ma Y.Z."/>
            <person name="Qiu Y.X."/>
        </authorList>
    </citation>
    <scope>NUCLEOTIDE SEQUENCE [LARGE SCALE GENOMIC DNA]</scope>
    <source>
        <strain evidence="11">Hangzhou</strain>
    </source>
</reference>
<evidence type="ECO:0000256" key="7">
    <source>
        <dbReference type="ARBA" id="ARBA00022892"/>
    </source>
</evidence>
<evidence type="ECO:0000256" key="9">
    <source>
        <dbReference type="ARBA" id="ARBA00023034"/>
    </source>
</evidence>
<keyword evidence="10" id="KW-0472">Membrane</keyword>
<keyword evidence="4" id="KW-0963">Cytoplasm</keyword>
<evidence type="ECO:0000256" key="8">
    <source>
        <dbReference type="ARBA" id="ARBA00022927"/>
    </source>
</evidence>
<evidence type="ECO:0000256" key="4">
    <source>
        <dbReference type="ARBA" id="ARBA00022490"/>
    </source>
</evidence>
<keyword evidence="12" id="KW-1185">Reference proteome</keyword>
<comment type="subcellular location">
    <subcellularLocation>
        <location evidence="2">Cytoplasm</location>
    </subcellularLocation>
    <subcellularLocation>
        <location evidence="1">Golgi apparatus membrane</location>
        <topology evidence="1">Peripheral membrane protein</topology>
        <orientation evidence="1">Cytoplasmic side</orientation>
    </subcellularLocation>
</comment>
<evidence type="ECO:0000313" key="12">
    <source>
        <dbReference type="Proteomes" id="UP001415857"/>
    </source>
</evidence>
<keyword evidence="8" id="KW-0653">Protein transport</keyword>
<comment type="caution">
    <text evidence="11">The sequence shown here is derived from an EMBL/GenBank/DDBJ whole genome shotgun (WGS) entry which is preliminary data.</text>
</comment>
<evidence type="ECO:0000256" key="2">
    <source>
        <dbReference type="ARBA" id="ARBA00004496"/>
    </source>
</evidence>
<dbReference type="Proteomes" id="UP001415857">
    <property type="component" value="Unassembled WGS sequence"/>
</dbReference>
<sequence length="98" mass="10842">MLKIAEVKNDVMGQFHNALYLGDVQERIKILENSGHLPLAYITASVHGLHDVAERLAAELGDNVPSLPEGKSPSLLMPPSPIVLWWRLALVEGHERNI</sequence>
<dbReference type="EMBL" id="JBBPBK010000014">
    <property type="protein sequence ID" value="KAK9270177.1"/>
    <property type="molecule type" value="Genomic_DNA"/>
</dbReference>
<dbReference type="GO" id="GO:0000139">
    <property type="term" value="C:Golgi membrane"/>
    <property type="evidence" value="ECO:0007669"/>
    <property type="project" value="UniProtKB-SubCell"/>
</dbReference>
<dbReference type="GO" id="GO:0015031">
    <property type="term" value="P:protein transport"/>
    <property type="evidence" value="ECO:0007669"/>
    <property type="project" value="UniProtKB-KW"/>
</dbReference>
<keyword evidence="5" id="KW-0853">WD repeat</keyword>
<evidence type="ECO:0000256" key="5">
    <source>
        <dbReference type="ARBA" id="ARBA00022574"/>
    </source>
</evidence>
<accession>A0AAP0R4V4</accession>
<proteinExistence type="predicted"/>
<evidence type="ECO:0000256" key="1">
    <source>
        <dbReference type="ARBA" id="ARBA00004255"/>
    </source>
</evidence>
<dbReference type="Gene3D" id="1.25.40.470">
    <property type="match status" value="1"/>
</dbReference>
<evidence type="ECO:0000256" key="6">
    <source>
        <dbReference type="ARBA" id="ARBA00022737"/>
    </source>
</evidence>
<protein>
    <submittedName>
        <fullName evidence="11">Uncharacterized protein</fullName>
    </submittedName>
</protein>
<keyword evidence="7" id="KW-0931">ER-Golgi transport</keyword>